<dbReference type="Proteomes" id="UP000322981">
    <property type="component" value="Unassembled WGS sequence"/>
</dbReference>
<keyword evidence="5" id="KW-1133">Transmembrane helix</keyword>
<feature type="domain" description="VWFA" evidence="6">
    <location>
        <begin position="106"/>
        <end position="294"/>
    </location>
</feature>
<comment type="subcellular location">
    <subcellularLocation>
        <location evidence="1">Secreted</location>
    </subcellularLocation>
</comment>
<dbReference type="PROSITE" id="PS50234">
    <property type="entry name" value="VWFA"/>
    <property type="match status" value="1"/>
</dbReference>
<accession>A0A5M8FVT4</accession>
<name>A0A5M8FVT4_9GAMM</name>
<dbReference type="InterPro" id="IPR002035">
    <property type="entry name" value="VWF_A"/>
</dbReference>
<evidence type="ECO:0000256" key="3">
    <source>
        <dbReference type="ARBA" id="ARBA00022729"/>
    </source>
</evidence>
<keyword evidence="5" id="KW-0812">Transmembrane</keyword>
<keyword evidence="5" id="KW-0472">Membrane</keyword>
<dbReference type="GO" id="GO:0004674">
    <property type="term" value="F:protein serine/threonine kinase activity"/>
    <property type="evidence" value="ECO:0007669"/>
    <property type="project" value="TreeGrafter"/>
</dbReference>
<dbReference type="SUPFAM" id="SSF53300">
    <property type="entry name" value="vWA-like"/>
    <property type="match status" value="1"/>
</dbReference>
<dbReference type="Pfam" id="PF25106">
    <property type="entry name" value="VWA_4"/>
    <property type="match status" value="1"/>
</dbReference>
<keyword evidence="8" id="KW-1185">Reference proteome</keyword>
<keyword evidence="2" id="KW-0964">Secreted</keyword>
<dbReference type="SMART" id="SM00327">
    <property type="entry name" value="VWA"/>
    <property type="match status" value="1"/>
</dbReference>
<dbReference type="CDD" id="cd00198">
    <property type="entry name" value="vWFA"/>
    <property type="match status" value="1"/>
</dbReference>
<evidence type="ECO:0000313" key="8">
    <source>
        <dbReference type="Proteomes" id="UP000322981"/>
    </source>
</evidence>
<protein>
    <submittedName>
        <fullName evidence="7">VWA domain-containing protein</fullName>
    </submittedName>
</protein>
<proteinExistence type="predicted"/>
<sequence length="294" mass="31433">MKRRHREINVFNLSMLDVILGAMAAFLIIMVVLLPYYKKEHVEYQADNAAIRRALAAAEARQAEAEQALFGAEARAETAEAALSEAEARLAAAESAVDALRPRDLDLMLVLDTTGSMREQIESLQADLKVLVRVLAELSKQLRVGLVAYRDQGPEEAYVTRVFPLTPMSRADQARLEGFVDALRADGGGDIPEAVDAGLAKAIAQPWSPDAIGVIVVIGDAPPHPEALSSTLNQAGGFAARSERFRISTISAPGAAAAFFRTLASRGNGVSITGTTALLESILTSILSDSYTDE</sequence>
<dbReference type="PANTHER" id="PTHR47763:SF1">
    <property type="entry name" value="DUF659 DOMAIN-CONTAINING PROTEIN"/>
    <property type="match status" value="1"/>
</dbReference>
<comment type="caution">
    <text evidence="7">The sequence shown here is derived from an EMBL/GenBank/DDBJ whole genome shotgun (WGS) entry which is preliminary data.</text>
</comment>
<dbReference type="EMBL" id="VWXX01000001">
    <property type="protein sequence ID" value="KAA6187934.1"/>
    <property type="molecule type" value="Genomic_DNA"/>
</dbReference>
<dbReference type="AlphaFoldDB" id="A0A5M8FVT4"/>
<dbReference type="InterPro" id="IPR036465">
    <property type="entry name" value="vWFA_dom_sf"/>
</dbReference>
<evidence type="ECO:0000256" key="5">
    <source>
        <dbReference type="SAM" id="Phobius"/>
    </source>
</evidence>
<keyword evidence="4" id="KW-0175">Coiled coil</keyword>
<dbReference type="InterPro" id="IPR052969">
    <property type="entry name" value="Thr-specific_kinase-like"/>
</dbReference>
<organism evidence="7 8">
    <name type="scientific">Thiohalocapsa marina</name>
    <dbReference type="NCBI Taxonomy" id="424902"/>
    <lineage>
        <taxon>Bacteria</taxon>
        <taxon>Pseudomonadati</taxon>
        <taxon>Pseudomonadota</taxon>
        <taxon>Gammaproteobacteria</taxon>
        <taxon>Chromatiales</taxon>
        <taxon>Chromatiaceae</taxon>
        <taxon>Thiohalocapsa</taxon>
    </lineage>
</organism>
<gene>
    <name evidence="7" type="ORF">F2Q65_01515</name>
</gene>
<dbReference type="OrthoDB" id="9805121at2"/>
<dbReference type="PANTHER" id="PTHR47763">
    <property type="entry name" value="ALPHA-PROTEIN KINASE VWKA"/>
    <property type="match status" value="1"/>
</dbReference>
<dbReference type="Gene3D" id="3.40.50.410">
    <property type="entry name" value="von Willebrand factor, type A domain"/>
    <property type="match status" value="1"/>
</dbReference>
<dbReference type="InterPro" id="IPR056861">
    <property type="entry name" value="HMCN1-like_VWA"/>
</dbReference>
<keyword evidence="3" id="KW-0732">Signal</keyword>
<feature type="transmembrane region" description="Helical" evidence="5">
    <location>
        <begin position="12"/>
        <end position="37"/>
    </location>
</feature>
<evidence type="ECO:0000256" key="4">
    <source>
        <dbReference type="SAM" id="Coils"/>
    </source>
</evidence>
<evidence type="ECO:0000256" key="2">
    <source>
        <dbReference type="ARBA" id="ARBA00022525"/>
    </source>
</evidence>
<evidence type="ECO:0000313" key="7">
    <source>
        <dbReference type="EMBL" id="KAA6187934.1"/>
    </source>
</evidence>
<evidence type="ECO:0000256" key="1">
    <source>
        <dbReference type="ARBA" id="ARBA00004613"/>
    </source>
</evidence>
<reference evidence="7 8" key="1">
    <citation type="submission" date="2019-09" db="EMBL/GenBank/DDBJ databases">
        <title>Whole-genome sequence of the purple sulfur bacterium Thiohalocapsa marina DSM 19078.</title>
        <authorList>
            <person name="Kyndt J.A."/>
            <person name="Meyer T.E."/>
        </authorList>
    </citation>
    <scope>NUCLEOTIDE SEQUENCE [LARGE SCALE GENOMIC DNA]</scope>
    <source>
        <strain evidence="7 8">DSM 19078</strain>
    </source>
</reference>
<evidence type="ECO:0000259" key="6">
    <source>
        <dbReference type="PROSITE" id="PS50234"/>
    </source>
</evidence>
<dbReference type="GO" id="GO:0005737">
    <property type="term" value="C:cytoplasm"/>
    <property type="evidence" value="ECO:0007669"/>
    <property type="project" value="TreeGrafter"/>
</dbReference>
<dbReference type="RefSeq" id="WP_150089664.1">
    <property type="nucleotide sequence ID" value="NZ_VWXX01000001.1"/>
</dbReference>
<feature type="coiled-coil region" evidence="4">
    <location>
        <begin position="41"/>
        <end position="96"/>
    </location>
</feature>